<accession>A0A0U0ZJ24</accession>
<gene>
    <name evidence="1" type="ORF">ERS075579_01458</name>
</gene>
<protein>
    <submittedName>
        <fullName evidence="1">Uncharacterized protein</fullName>
    </submittedName>
</protein>
<dbReference type="EMBL" id="CSWP01000002">
    <property type="protein sequence ID" value="CPV43097.1"/>
    <property type="molecule type" value="Genomic_DNA"/>
</dbReference>
<evidence type="ECO:0000313" key="2">
    <source>
        <dbReference type="Proteomes" id="UP000045782"/>
    </source>
</evidence>
<dbReference type="AlphaFoldDB" id="A0A0U0ZJ24"/>
<name>A0A0U0ZJ24_9MYCO</name>
<sequence>MAAQTIDSPQGRITRMGSIVRSLRRLGFEIPADVEAELKIIESQSTAAGDAATALRVARNNLDSVPAAKFDSALAEFDKAAVRAFAAQNGDAEIIRNVTATRLESAIVRHYGDWMEQITNAYNAVVDSHDLNKHGRNLPDFGGILRVLDLSSAHTAAIEAWKAAEPTLSSYWGMYVRLAELNGYERIGPQTVDSSGTNMWFACVLGEANWSQAQQAAVVMASIAAGSTASAEVRTLSPHVIPAIVGYDLNLTTPGNATQRRSQIQPGLPTVGYAPTHIGMSYQ</sequence>
<organism evidence="1 2">
    <name type="scientific">Mycobacteroides abscessus</name>
    <dbReference type="NCBI Taxonomy" id="36809"/>
    <lineage>
        <taxon>Bacteria</taxon>
        <taxon>Bacillati</taxon>
        <taxon>Actinomycetota</taxon>
        <taxon>Actinomycetes</taxon>
        <taxon>Mycobacteriales</taxon>
        <taxon>Mycobacteriaceae</taxon>
        <taxon>Mycobacteroides</taxon>
    </lineage>
</organism>
<dbReference type="Proteomes" id="UP000045782">
    <property type="component" value="Unassembled WGS sequence"/>
</dbReference>
<evidence type="ECO:0000313" key="1">
    <source>
        <dbReference type="EMBL" id="CPV43097.1"/>
    </source>
</evidence>
<reference evidence="1 2" key="1">
    <citation type="submission" date="2015-03" db="EMBL/GenBank/DDBJ databases">
        <authorList>
            <person name="Murphy D."/>
        </authorList>
    </citation>
    <scope>NUCLEOTIDE SEQUENCE [LARGE SCALE GENOMIC DNA]</scope>
    <source>
        <strain evidence="1 2">PAP088</strain>
    </source>
</reference>
<proteinExistence type="predicted"/>